<dbReference type="InParanoid" id="A0E2K2"/>
<gene>
    <name evidence="1" type="ORF">GSPATT00022691001</name>
</gene>
<evidence type="ECO:0000313" key="2">
    <source>
        <dbReference type="Proteomes" id="UP000000600"/>
    </source>
</evidence>
<dbReference type="HOGENOM" id="CLU_2175967_0_0_1"/>
<reference evidence="1 2" key="1">
    <citation type="journal article" date="2006" name="Nature">
        <title>Global trends of whole-genome duplications revealed by the ciliate Paramecium tetraurelia.</title>
        <authorList>
            <consortium name="Genoscope"/>
            <person name="Aury J.-M."/>
            <person name="Jaillon O."/>
            <person name="Duret L."/>
            <person name="Noel B."/>
            <person name="Jubin C."/>
            <person name="Porcel B.M."/>
            <person name="Segurens B."/>
            <person name="Daubin V."/>
            <person name="Anthouard V."/>
            <person name="Aiach N."/>
            <person name="Arnaiz O."/>
            <person name="Billaut A."/>
            <person name="Beisson J."/>
            <person name="Blanc I."/>
            <person name="Bouhouche K."/>
            <person name="Camara F."/>
            <person name="Duharcourt S."/>
            <person name="Guigo R."/>
            <person name="Gogendeau D."/>
            <person name="Katinka M."/>
            <person name="Keller A.-M."/>
            <person name="Kissmehl R."/>
            <person name="Klotz C."/>
            <person name="Koll F."/>
            <person name="Le Moue A."/>
            <person name="Lepere C."/>
            <person name="Malinsky S."/>
            <person name="Nowacki M."/>
            <person name="Nowak J.K."/>
            <person name="Plattner H."/>
            <person name="Poulain J."/>
            <person name="Ruiz F."/>
            <person name="Serrano V."/>
            <person name="Zagulski M."/>
            <person name="Dessen P."/>
            <person name="Betermier M."/>
            <person name="Weissenbach J."/>
            <person name="Scarpelli C."/>
            <person name="Schachter V."/>
            <person name="Sperling L."/>
            <person name="Meyer E."/>
            <person name="Cohen J."/>
            <person name="Wincker P."/>
        </authorList>
    </citation>
    <scope>NUCLEOTIDE SEQUENCE [LARGE SCALE GENOMIC DNA]</scope>
    <source>
        <strain evidence="1 2">Stock d4-2</strain>
    </source>
</reference>
<keyword evidence="2" id="KW-1185">Reference proteome</keyword>
<accession>A0E2K2</accession>
<dbReference type="EMBL" id="CT868655">
    <property type="protein sequence ID" value="CAK89519.1"/>
    <property type="molecule type" value="Genomic_DNA"/>
</dbReference>
<dbReference type="AlphaFoldDB" id="A0E2K2"/>
<protein>
    <submittedName>
        <fullName evidence="1">Uncharacterized protein</fullName>
    </submittedName>
</protein>
<dbReference type="GeneID" id="5042701"/>
<organism evidence="1 2">
    <name type="scientific">Paramecium tetraurelia</name>
    <dbReference type="NCBI Taxonomy" id="5888"/>
    <lineage>
        <taxon>Eukaryota</taxon>
        <taxon>Sar</taxon>
        <taxon>Alveolata</taxon>
        <taxon>Ciliophora</taxon>
        <taxon>Intramacronucleata</taxon>
        <taxon>Oligohymenophorea</taxon>
        <taxon>Peniculida</taxon>
        <taxon>Parameciidae</taxon>
        <taxon>Paramecium</taxon>
    </lineage>
</organism>
<sequence>MLLIYQLQRIRRYIVISLNFSKQYKKQTADVQFNIIRLVEKQLSSSGSESAAFLIIIFRRVWLKKLTKISLLYDIRESDENKVSIDLMSLYQFMNIEFQNIIESGTQLTV</sequence>
<proteinExistence type="predicted"/>
<dbReference type="RefSeq" id="XP_001456916.1">
    <property type="nucleotide sequence ID" value="XM_001456879.1"/>
</dbReference>
<dbReference type="KEGG" id="ptm:GSPATT00022691001"/>
<dbReference type="Proteomes" id="UP000000600">
    <property type="component" value="Unassembled WGS sequence"/>
</dbReference>
<name>A0E2K2_PARTE</name>
<evidence type="ECO:0000313" key="1">
    <source>
        <dbReference type="EMBL" id="CAK89519.1"/>
    </source>
</evidence>